<dbReference type="RefSeq" id="WP_155125534.1">
    <property type="nucleotide sequence ID" value="NZ_WMYY01000001.1"/>
</dbReference>
<feature type="region of interest" description="Disordered" evidence="1">
    <location>
        <begin position="394"/>
        <end position="451"/>
    </location>
</feature>
<sequence length="1094" mass="120763">MKKKGTIGIVATLGLGLCAYALSQQPQVKDEKKNQIQYLQADKKSSSSASSKKEDSIEAVNAKEKTQAEQIVIKITDEGFVTSHGDHFHYYSGKVPFDAIFSEELILRDPTYQLQEADIVSKVKDGYIIKRAGKYYLYLKDAQHTVNVRSIEEIAQQQKGGTKEEGETGSVQASSSHKAGKTRDFRQPSQALKEGKTLEMLTAKNHTGGGYRTDDGYVFSPGDVISDTGDGFIVPHGGHFHFIPKSALSAGELAAALSVLGGQAGHQAGNSHLAGASTEQGKGTSDQASPSLGKQASNQPSSSPTNTQTTPTISKPAASKPSLTLTNLIEELQKAPLSSRHVESDGSVFDPSKITKWTDQGIVYPHGDHFHFIPYSSLSPLERELARQFQLLRAQGSSSPTEGSPSLPSNPSTKPVEHDHDHDHEKEDPHHKHDHEDHEADHDHHHEGEHDHGFHADKVISKDEDGYMVAHGNHAHYFYKKDLSPQEIAAAEATLAGKKEEDKGQPLTDDVATYSRDASDEEKIQYISKTYGVPREAIKISNGFFVFNNPDQEYDPTHIHPYAVRKEHVRIPLETGNPELDFINELYATALRSGISPYSLQIENGQFVIPHGDHNHYIKVRSAGLADYLAHRLPTIQSPYKKGDLNKKAVEDRVNQLLAESRTLYASDPLQQRRIELILGHFLENVKSFPSNSTEGYLASLNQVDQQYIHATQAVKPKEETALDRRYQELLEQVRLLDTEAFQLKKEGLVAQLQEAYAAKDSKRLEQEGKLLEAVQEMQDRTGVTSVDYLKYFYQSLSDARLTPELRTKAADLALKLYRAQAFEEAWDAKAHFMELYQTKQAIDQLFSQEKGQTYPIEKTVLDQKGSQAPSYNLAVYDFLKGLYGELDKATEARQRTSILTALSEQIQSLLPQVEDQVKRAAFEAGLAQLENETDPDKALASGQALLREISDTIEKQKQKQTEEPQIGDVALYQQLYNQLMALHQQLQEKGASDAVFDRLEALFDQLANPKSDKAALLQAIQAFQAELAAGPSASEAGKPASTVETPVATETPVEKEAAASAGNNTATTETETEPARSASIEEGTPDAPSSQDQ</sequence>
<dbReference type="Proteomes" id="UP000460220">
    <property type="component" value="Unassembled WGS sequence"/>
</dbReference>
<name>A0A6A8V7G8_STRPA</name>
<dbReference type="SUPFAM" id="SSF142887">
    <property type="entry name" value="PhtA domain-like"/>
    <property type="match status" value="3"/>
</dbReference>
<dbReference type="Pfam" id="PF04270">
    <property type="entry name" value="Strep_his_triad"/>
    <property type="match status" value="5"/>
</dbReference>
<evidence type="ECO:0000256" key="2">
    <source>
        <dbReference type="SAM" id="SignalP"/>
    </source>
</evidence>
<gene>
    <name evidence="3" type="ORF">GMC73_00525</name>
    <name evidence="4" type="ORF">GMC90_06645</name>
</gene>
<dbReference type="InterPro" id="IPR037228">
    <property type="entry name" value="PhtA_dom_sf"/>
</dbReference>
<feature type="compositionally biased region" description="Low complexity" evidence="1">
    <location>
        <begin position="297"/>
        <end position="312"/>
    </location>
</feature>
<organism evidence="4">
    <name type="scientific">Streptococcus parasanguinis</name>
    <dbReference type="NCBI Taxonomy" id="1318"/>
    <lineage>
        <taxon>Bacteria</taxon>
        <taxon>Bacillati</taxon>
        <taxon>Bacillota</taxon>
        <taxon>Bacilli</taxon>
        <taxon>Lactobacillales</taxon>
        <taxon>Streptococcaceae</taxon>
        <taxon>Streptococcus</taxon>
    </lineage>
</organism>
<proteinExistence type="predicted"/>
<feature type="signal peptide" evidence="2">
    <location>
        <begin position="1"/>
        <end position="23"/>
    </location>
</feature>
<feature type="compositionally biased region" description="Basic and acidic residues" evidence="1">
    <location>
        <begin position="415"/>
        <end position="451"/>
    </location>
</feature>
<feature type="region of interest" description="Disordered" evidence="1">
    <location>
        <begin position="264"/>
        <end position="320"/>
    </location>
</feature>
<feature type="compositionally biased region" description="Low complexity" evidence="1">
    <location>
        <begin position="1059"/>
        <end position="1070"/>
    </location>
</feature>
<dbReference type="InterPro" id="IPR006270">
    <property type="entry name" value="Strep_his_triad_rpt"/>
</dbReference>
<feature type="compositionally biased region" description="Low complexity" evidence="1">
    <location>
        <begin position="1043"/>
        <end position="1052"/>
    </location>
</feature>
<dbReference type="EMBL" id="WMZE01000002">
    <property type="protein sequence ID" value="MTS01504.1"/>
    <property type="molecule type" value="Genomic_DNA"/>
</dbReference>
<feature type="compositionally biased region" description="Polar residues" evidence="1">
    <location>
        <begin position="277"/>
        <end position="296"/>
    </location>
</feature>
<feature type="region of interest" description="Disordered" evidence="1">
    <location>
        <begin position="1032"/>
        <end position="1094"/>
    </location>
</feature>
<keyword evidence="2" id="KW-0732">Signal</keyword>
<evidence type="ECO:0000313" key="5">
    <source>
        <dbReference type="Proteomes" id="UP000460220"/>
    </source>
</evidence>
<evidence type="ECO:0000256" key="1">
    <source>
        <dbReference type="SAM" id="MobiDB-lite"/>
    </source>
</evidence>
<accession>A0A6A8V7G8</accession>
<feature type="region of interest" description="Disordered" evidence="1">
    <location>
        <begin position="39"/>
        <end position="60"/>
    </location>
</feature>
<comment type="caution">
    <text evidence="4">The sequence shown here is derived from an EMBL/GenBank/DDBJ whole genome shotgun (WGS) entry which is preliminary data.</text>
</comment>
<dbReference type="AlphaFoldDB" id="A0A6A8V7G8"/>
<reference evidence="4 5" key="1">
    <citation type="journal article" date="2019" name="Nat. Med.">
        <title>A library of human gut bacterial isolates paired with longitudinal multiomics data enables mechanistic microbiome research.</title>
        <authorList>
            <person name="Poyet M."/>
            <person name="Groussin M."/>
            <person name="Gibbons S.M."/>
            <person name="Avila-Pacheco J."/>
            <person name="Jiang X."/>
            <person name="Kearney S.M."/>
            <person name="Perrotta A.R."/>
            <person name="Berdy B."/>
            <person name="Zhao S."/>
            <person name="Lieberman T.D."/>
            <person name="Swanson P.K."/>
            <person name="Smith M."/>
            <person name="Roesemann S."/>
            <person name="Alexander J.E."/>
            <person name="Rich S.A."/>
            <person name="Livny J."/>
            <person name="Vlamakis H."/>
            <person name="Clish C."/>
            <person name="Bullock K."/>
            <person name="Deik A."/>
            <person name="Scott J."/>
            <person name="Pierce K.A."/>
            <person name="Xavier R.J."/>
            <person name="Alm E.J."/>
        </authorList>
    </citation>
    <scope>NUCLEOTIDE SEQUENCE</scope>
    <source>
        <strain evidence="3 5">BIOML-A12</strain>
        <strain evidence="4">BIOML-A6</strain>
    </source>
</reference>
<dbReference type="EMBL" id="WMYY01000001">
    <property type="protein sequence ID" value="MTR65778.1"/>
    <property type="molecule type" value="Genomic_DNA"/>
</dbReference>
<feature type="compositionally biased region" description="Basic and acidic residues" evidence="1">
    <location>
        <begin position="41"/>
        <end position="60"/>
    </location>
</feature>
<dbReference type="Gene3D" id="3.10.50.90">
    <property type="match status" value="4"/>
</dbReference>
<evidence type="ECO:0000313" key="3">
    <source>
        <dbReference type="EMBL" id="MTR65778.1"/>
    </source>
</evidence>
<evidence type="ECO:0000313" key="4">
    <source>
        <dbReference type="EMBL" id="MTS01504.1"/>
    </source>
</evidence>
<protein>
    <submittedName>
        <fullName evidence="4">Pneumococcal-type histidine triad protein</fullName>
    </submittedName>
</protein>
<dbReference type="InterPro" id="IPR023832">
    <property type="entry name" value="His_triad_protein"/>
</dbReference>
<dbReference type="NCBIfam" id="TIGR01363">
    <property type="entry name" value="strep_his_triad"/>
    <property type="match status" value="2"/>
</dbReference>
<feature type="region of interest" description="Disordered" evidence="1">
    <location>
        <begin position="157"/>
        <end position="198"/>
    </location>
</feature>
<feature type="chain" id="PRO_5038247146" evidence="2">
    <location>
        <begin position="24"/>
        <end position="1094"/>
    </location>
</feature>
<feature type="compositionally biased region" description="Polar residues" evidence="1">
    <location>
        <begin position="395"/>
        <end position="413"/>
    </location>
</feature>